<feature type="region of interest" description="Disordered" evidence="6">
    <location>
        <begin position="194"/>
        <end position="238"/>
    </location>
</feature>
<evidence type="ECO:0000256" key="4">
    <source>
        <dbReference type="ARBA" id="ARBA00022833"/>
    </source>
</evidence>
<dbReference type="AlphaFoldDB" id="A0A158QDY0"/>
<dbReference type="EMBL" id="UYSG01001358">
    <property type="protein sequence ID" value="VDL41890.1"/>
    <property type="molecule type" value="Genomic_DNA"/>
</dbReference>
<reference evidence="10" key="1">
    <citation type="submission" date="2016-04" db="UniProtKB">
        <authorList>
            <consortium name="WormBaseParasite"/>
        </authorList>
    </citation>
    <scope>IDENTIFICATION</scope>
</reference>
<dbReference type="OrthoDB" id="40579at2759"/>
<dbReference type="WBParaSite" id="HDID_0000397901-mRNA-1">
    <property type="protein sequence ID" value="HDID_0000397901-mRNA-1"/>
    <property type="gene ID" value="HDID_0000397901"/>
</dbReference>
<protein>
    <submittedName>
        <fullName evidence="10">C2H2-type domain-containing protein</fullName>
    </submittedName>
</protein>
<dbReference type="GO" id="GO:0043565">
    <property type="term" value="F:sequence-specific DNA binding"/>
    <property type="evidence" value="ECO:0007669"/>
    <property type="project" value="TreeGrafter"/>
</dbReference>
<dbReference type="SMART" id="SM00355">
    <property type="entry name" value="ZnF_C2H2"/>
    <property type="match status" value="5"/>
</dbReference>
<dbReference type="Pfam" id="PF13912">
    <property type="entry name" value="zf-C2H2_6"/>
    <property type="match status" value="1"/>
</dbReference>
<keyword evidence="2" id="KW-0677">Repeat</keyword>
<feature type="domain" description="C2H2-type" evidence="7">
    <location>
        <begin position="6"/>
        <end position="29"/>
    </location>
</feature>
<feature type="domain" description="C2H2-type" evidence="7">
    <location>
        <begin position="170"/>
        <end position="197"/>
    </location>
</feature>
<dbReference type="PROSITE" id="PS00028">
    <property type="entry name" value="ZINC_FINGER_C2H2_1"/>
    <property type="match status" value="5"/>
</dbReference>
<dbReference type="InterPro" id="IPR036236">
    <property type="entry name" value="Znf_C2H2_sf"/>
</dbReference>
<feature type="domain" description="C2H2-type" evidence="7">
    <location>
        <begin position="280"/>
        <end position="303"/>
    </location>
</feature>
<dbReference type="InterPro" id="IPR013087">
    <property type="entry name" value="Znf_C2H2_type"/>
</dbReference>
<dbReference type="Gene3D" id="3.30.160.60">
    <property type="entry name" value="Classic Zinc Finger"/>
    <property type="match status" value="1"/>
</dbReference>
<evidence type="ECO:0000256" key="5">
    <source>
        <dbReference type="PROSITE-ProRule" id="PRU00042"/>
    </source>
</evidence>
<proteinExistence type="predicted"/>
<keyword evidence="4" id="KW-0862">Zinc</keyword>
<reference evidence="8 9" key="2">
    <citation type="submission" date="2018-11" db="EMBL/GenBank/DDBJ databases">
        <authorList>
            <consortium name="Pathogen Informatics"/>
        </authorList>
    </citation>
    <scope>NUCLEOTIDE SEQUENCE [LARGE SCALE GENOMIC DNA]</scope>
</reference>
<dbReference type="Pfam" id="PF00096">
    <property type="entry name" value="zf-C2H2"/>
    <property type="match status" value="1"/>
</dbReference>
<feature type="compositionally biased region" description="Basic and acidic residues" evidence="6">
    <location>
        <begin position="215"/>
        <end position="228"/>
    </location>
</feature>
<dbReference type="GO" id="GO:0005634">
    <property type="term" value="C:nucleus"/>
    <property type="evidence" value="ECO:0007669"/>
    <property type="project" value="TreeGrafter"/>
</dbReference>
<evidence type="ECO:0000313" key="8">
    <source>
        <dbReference type="EMBL" id="VDL41890.1"/>
    </source>
</evidence>
<evidence type="ECO:0000256" key="6">
    <source>
        <dbReference type="SAM" id="MobiDB-lite"/>
    </source>
</evidence>
<evidence type="ECO:0000313" key="9">
    <source>
        <dbReference type="Proteomes" id="UP000274504"/>
    </source>
</evidence>
<dbReference type="STRING" id="6216.A0A158QDY0"/>
<dbReference type="PANTHER" id="PTHR24408">
    <property type="entry name" value="ZINC FINGER PROTEIN"/>
    <property type="match status" value="1"/>
</dbReference>
<sequence>MDLIEFSCGECGQTFETSNGLQNHVDTEHEDLVVLTDRDQSGPNLINENVEPSANQANDPVSHDLRTRHSLCSSANKSVIASLQADAMPYCNICDKSFANHHGHLIHNGRYHKGLLETNGENDDENRSNEENIEDTAASNPEVAQQIDNNDVVTVVQSTESEQSKENSSFSCEPCGKTYDTYHGLLIHNGRYHKELPKDDGGKGKSIRGAVAKTPAKDKPTAASEERGKRKSVQISDGKQLDEEDEDYVLHACDECDKSYPTYHGLLIHQGRNHKRIKKFACEVCGKRFTERHVCEKHIEAVHLVYNFVTFITDRIGKGSQCDALLMDTEIKFEPN</sequence>
<keyword evidence="1" id="KW-0479">Metal-binding</keyword>
<evidence type="ECO:0000256" key="3">
    <source>
        <dbReference type="ARBA" id="ARBA00022771"/>
    </source>
</evidence>
<feature type="compositionally biased region" description="Basic and acidic residues" evidence="6">
    <location>
        <begin position="194"/>
        <end position="203"/>
    </location>
</feature>
<feature type="domain" description="C2H2-type" evidence="7">
    <location>
        <begin position="251"/>
        <end position="279"/>
    </location>
</feature>
<dbReference type="PANTHER" id="PTHR24408:SF64">
    <property type="entry name" value="LINKING IMMUNITY AND METABOLISM-RELATED"/>
    <property type="match status" value="1"/>
</dbReference>
<evidence type="ECO:0000256" key="2">
    <source>
        <dbReference type="ARBA" id="ARBA00022737"/>
    </source>
</evidence>
<accession>A0A158QDY0</accession>
<organism evidence="10">
    <name type="scientific">Hymenolepis diminuta</name>
    <name type="common">Rat tapeworm</name>
    <dbReference type="NCBI Taxonomy" id="6216"/>
    <lineage>
        <taxon>Eukaryota</taxon>
        <taxon>Metazoa</taxon>
        <taxon>Spiralia</taxon>
        <taxon>Lophotrochozoa</taxon>
        <taxon>Platyhelminthes</taxon>
        <taxon>Cestoda</taxon>
        <taxon>Eucestoda</taxon>
        <taxon>Cyclophyllidea</taxon>
        <taxon>Hymenolepididae</taxon>
        <taxon>Hymenolepis</taxon>
    </lineage>
</organism>
<evidence type="ECO:0000256" key="1">
    <source>
        <dbReference type="ARBA" id="ARBA00022723"/>
    </source>
</evidence>
<dbReference type="Proteomes" id="UP000274504">
    <property type="component" value="Unassembled WGS sequence"/>
</dbReference>
<dbReference type="SUPFAM" id="SSF57667">
    <property type="entry name" value="beta-beta-alpha zinc fingers"/>
    <property type="match status" value="1"/>
</dbReference>
<dbReference type="PROSITE" id="PS50157">
    <property type="entry name" value="ZINC_FINGER_C2H2_2"/>
    <property type="match status" value="4"/>
</dbReference>
<gene>
    <name evidence="8" type="ORF">HDID_LOCUS3977</name>
</gene>
<dbReference type="GO" id="GO:0000981">
    <property type="term" value="F:DNA-binding transcription factor activity, RNA polymerase II-specific"/>
    <property type="evidence" value="ECO:0007669"/>
    <property type="project" value="TreeGrafter"/>
</dbReference>
<evidence type="ECO:0000313" key="10">
    <source>
        <dbReference type="WBParaSite" id="HDID_0000397901-mRNA-1"/>
    </source>
</evidence>
<dbReference type="GO" id="GO:0008270">
    <property type="term" value="F:zinc ion binding"/>
    <property type="evidence" value="ECO:0007669"/>
    <property type="project" value="UniProtKB-KW"/>
</dbReference>
<evidence type="ECO:0000259" key="7">
    <source>
        <dbReference type="PROSITE" id="PS50157"/>
    </source>
</evidence>
<name>A0A158QDY0_HYMDI</name>
<keyword evidence="3 5" id="KW-0863">Zinc-finger</keyword>